<name>A0AA87SUS6_9LEPT</name>
<dbReference type="EMBL" id="AKWM02000084">
    <property type="protein sequence ID" value="EKR98095.1"/>
    <property type="molecule type" value="Genomic_DNA"/>
</dbReference>
<proteinExistence type="predicted"/>
<accession>A0AA87SUS6</accession>
<dbReference type="AlphaFoldDB" id="A0AA87SUS6"/>
<gene>
    <name evidence="1" type="ORF">LEP1GSC125_1573</name>
</gene>
<reference evidence="1 2" key="1">
    <citation type="journal article" date="2014" name="Int. J. Syst. Evol. Microbiol.">
        <title>Leptospira mayottensis sp. nov., a pathogenic species of the genus Leptospira isolated from humans.</title>
        <authorList>
            <person name="Bourhy P."/>
            <person name="Collet L."/>
            <person name="Brisse S."/>
            <person name="Picardeau M."/>
        </authorList>
    </citation>
    <scope>NUCLEOTIDE SEQUENCE [LARGE SCALE GENOMIC DNA]</scope>
    <source>
        <strain evidence="1 2">200901122</strain>
    </source>
</reference>
<evidence type="ECO:0000313" key="1">
    <source>
        <dbReference type="EMBL" id="EKR98095.1"/>
    </source>
</evidence>
<protein>
    <submittedName>
        <fullName evidence="1">Uncharacterized protein</fullName>
    </submittedName>
</protein>
<sequence>MGVLRRRFFGELLSRPTYYPRKLEIKPDPFTDYSSYSKRKDRLEFPQGVVRREDLETTDQEIFDFLANDWNRIYLELRDKTSILGYIAQALIEKGEYEDDLKKMTLPEFSETSKTYNLPGLEDIDALKETLHLTDEQTYGLLYGKSKGAEWLAIYDHNGERKGKAYELITKTYREQIAQCLERNATEEEIRSLMLSPDDTEIKKALGLFEENISEEQRSKREKEYEELVTNHLNRDMTRFAYTELSINFNNGKLLYLINEKNTPSYVKFGGGNY</sequence>
<evidence type="ECO:0000313" key="2">
    <source>
        <dbReference type="Proteomes" id="UP000001343"/>
    </source>
</evidence>
<comment type="caution">
    <text evidence="1">The sequence shown here is derived from an EMBL/GenBank/DDBJ whole genome shotgun (WGS) entry which is preliminary data.</text>
</comment>
<organism evidence="1 2">
    <name type="scientific">Leptospira mayottensis 200901122</name>
    <dbReference type="NCBI Taxonomy" id="1193010"/>
    <lineage>
        <taxon>Bacteria</taxon>
        <taxon>Pseudomonadati</taxon>
        <taxon>Spirochaetota</taxon>
        <taxon>Spirochaetia</taxon>
        <taxon>Leptospirales</taxon>
        <taxon>Leptospiraceae</taxon>
        <taxon>Leptospira</taxon>
    </lineage>
</organism>
<dbReference type="Proteomes" id="UP000001343">
    <property type="component" value="Unassembled WGS sequence"/>
</dbReference>